<evidence type="ECO:0000313" key="4">
    <source>
        <dbReference type="Proteomes" id="UP000193642"/>
    </source>
</evidence>
<dbReference type="InterPro" id="IPR029044">
    <property type="entry name" value="Nucleotide-diphossugar_trans"/>
</dbReference>
<evidence type="ECO:0000313" key="3">
    <source>
        <dbReference type="EMBL" id="ORY50927.1"/>
    </source>
</evidence>
<name>A0A1Y2CVC9_9FUNG</name>
<dbReference type="OrthoDB" id="3647at2759"/>
<dbReference type="Pfam" id="PF04488">
    <property type="entry name" value="Gly_transf_sug"/>
    <property type="match status" value="1"/>
</dbReference>
<dbReference type="Gene3D" id="3.90.550.20">
    <property type="match status" value="1"/>
</dbReference>
<reference evidence="3 4" key="1">
    <citation type="submission" date="2016-07" db="EMBL/GenBank/DDBJ databases">
        <title>Pervasive Adenine N6-methylation of Active Genes in Fungi.</title>
        <authorList>
            <consortium name="DOE Joint Genome Institute"/>
            <person name="Mondo S.J."/>
            <person name="Dannebaum R.O."/>
            <person name="Kuo R.C."/>
            <person name="Labutti K."/>
            <person name="Haridas S."/>
            <person name="Kuo A."/>
            <person name="Salamov A."/>
            <person name="Ahrendt S.R."/>
            <person name="Lipzen A."/>
            <person name="Sullivan W."/>
            <person name="Andreopoulos W.B."/>
            <person name="Clum A."/>
            <person name="Lindquist E."/>
            <person name="Daum C."/>
            <person name="Ramamoorthy G.K."/>
            <person name="Gryganskyi A."/>
            <person name="Culley D."/>
            <person name="Magnuson J.K."/>
            <person name="James T.Y."/>
            <person name="O'Malley M.A."/>
            <person name="Stajich J.E."/>
            <person name="Spatafora J.W."/>
            <person name="Visel A."/>
            <person name="Grigoriev I.V."/>
        </authorList>
    </citation>
    <scope>NUCLEOTIDE SEQUENCE [LARGE SCALE GENOMIC DNA]</scope>
    <source>
        <strain evidence="3 4">JEL800</strain>
    </source>
</reference>
<dbReference type="PANTHER" id="PTHR32385">
    <property type="entry name" value="MANNOSYL PHOSPHORYLINOSITOL CERAMIDE SYNTHASE"/>
    <property type="match status" value="1"/>
</dbReference>
<organism evidence="3 4">
    <name type="scientific">Rhizoclosmatium globosum</name>
    <dbReference type="NCBI Taxonomy" id="329046"/>
    <lineage>
        <taxon>Eukaryota</taxon>
        <taxon>Fungi</taxon>
        <taxon>Fungi incertae sedis</taxon>
        <taxon>Chytridiomycota</taxon>
        <taxon>Chytridiomycota incertae sedis</taxon>
        <taxon>Chytridiomycetes</taxon>
        <taxon>Chytridiales</taxon>
        <taxon>Chytriomycetaceae</taxon>
        <taxon>Rhizoclosmatium</taxon>
    </lineage>
</organism>
<keyword evidence="4" id="KW-1185">Reference proteome</keyword>
<protein>
    <recommendedName>
        <fullName evidence="5">Alpha 1,4-glycosyltransferase domain-containing protein</fullName>
    </recommendedName>
</protein>
<accession>A0A1Y2CVC9</accession>
<gene>
    <name evidence="3" type="ORF">BCR33DRAFT_837007</name>
</gene>
<comment type="caution">
    <text evidence="3">The sequence shown here is derived from an EMBL/GenBank/DDBJ whole genome shotgun (WGS) entry which is preliminary data.</text>
</comment>
<dbReference type="GO" id="GO:0000030">
    <property type="term" value="F:mannosyltransferase activity"/>
    <property type="evidence" value="ECO:0007669"/>
    <property type="project" value="TreeGrafter"/>
</dbReference>
<feature type="non-terminal residue" evidence="3">
    <location>
        <position position="176"/>
    </location>
</feature>
<evidence type="ECO:0000256" key="1">
    <source>
        <dbReference type="ARBA" id="ARBA00009003"/>
    </source>
</evidence>
<dbReference type="SUPFAM" id="SSF53448">
    <property type="entry name" value="Nucleotide-diphospho-sugar transferases"/>
    <property type="match status" value="1"/>
</dbReference>
<keyword evidence="2" id="KW-0808">Transferase</keyword>
<dbReference type="InterPro" id="IPR051706">
    <property type="entry name" value="Glycosyltransferase_domain"/>
</dbReference>
<dbReference type="GO" id="GO:0016020">
    <property type="term" value="C:membrane"/>
    <property type="evidence" value="ECO:0007669"/>
    <property type="project" value="GOC"/>
</dbReference>
<dbReference type="GO" id="GO:0051999">
    <property type="term" value="P:mannosyl-inositol phosphorylceramide biosynthetic process"/>
    <property type="evidence" value="ECO:0007669"/>
    <property type="project" value="TreeGrafter"/>
</dbReference>
<evidence type="ECO:0000256" key="2">
    <source>
        <dbReference type="ARBA" id="ARBA00022679"/>
    </source>
</evidence>
<comment type="similarity">
    <text evidence="1">Belongs to the glycosyltransferase 32 family.</text>
</comment>
<dbReference type="PANTHER" id="PTHR32385:SF23">
    <property type="entry name" value="NUCLEOTIDE-DIPHOSPHO-SUGAR TRANSFERASE"/>
    <property type="match status" value="1"/>
</dbReference>
<proteinExistence type="inferred from homology"/>
<dbReference type="EMBL" id="MCGO01000006">
    <property type="protein sequence ID" value="ORY50927.1"/>
    <property type="molecule type" value="Genomic_DNA"/>
</dbReference>
<dbReference type="InterPro" id="IPR007577">
    <property type="entry name" value="GlycoTrfase_DXD_sugar-bd_CS"/>
</dbReference>
<dbReference type="AlphaFoldDB" id="A0A1Y2CVC9"/>
<dbReference type="Proteomes" id="UP000193642">
    <property type="component" value="Unassembled WGS sequence"/>
</dbReference>
<evidence type="ECO:0008006" key="5">
    <source>
        <dbReference type="Google" id="ProtNLM"/>
    </source>
</evidence>
<sequence length="176" mass="20382">MKADAVRVFYLHRYGGVYADLDVIPLKPMGAFGCLMDVPPMVASNPDSNWYYVNQIPNAWMASKPGHPFWMHAAKLMMTLAEEKREMSVEEMTGPIVIYRSFYEYDALRKEKKDELDPVTLVEPYAIFPYSWTPISPDDLHSICSQQSPKFNQVECLKQVDPENKSYAISYWSHTW</sequence>